<evidence type="ECO:0000256" key="9">
    <source>
        <dbReference type="ARBA" id="ARBA00023242"/>
    </source>
</evidence>
<evidence type="ECO:0000256" key="11">
    <source>
        <dbReference type="SAM" id="MobiDB-lite"/>
    </source>
</evidence>
<dbReference type="InterPro" id="IPR036236">
    <property type="entry name" value="Znf_C2H2_sf"/>
</dbReference>
<dbReference type="SUPFAM" id="SSF57667">
    <property type="entry name" value="beta-beta-alpha zinc fingers"/>
    <property type="match status" value="1"/>
</dbReference>
<evidence type="ECO:0000256" key="5">
    <source>
        <dbReference type="ARBA" id="ARBA00022833"/>
    </source>
</evidence>
<dbReference type="Pfam" id="PF05699">
    <property type="entry name" value="Dimer_Tnp_hAT"/>
    <property type="match status" value="1"/>
</dbReference>
<evidence type="ECO:0000313" key="14">
    <source>
        <dbReference type="Proteomes" id="UP000604825"/>
    </source>
</evidence>
<sequence length="707" mass="79504">MWSENIVSYYSQQSMGDPNINESSMVHGTETVFEDCEIFLGGNEMVYGCEAIISDKMGHEAEMILDYKMIDIHDSKMVHSNEIVPGGSKVDPGGEMVPYDQTVLHCNQTVQGSEIASGNVTTGVKPPTSSKRRRKTSMVWEHFTTEDSEGCTRACCKHCNGIFAYSSGSKMSGTSHLKRHVTQGHCPEIKVQEPRAGGTENDCQGAVDKPSKRRRHTCTGYANARFNPDRSKSYLAKMIILHDYPLQIVQQPTFISFVEGLQPSFKVVNTDAIEAEVCAVYLKERESVLKQVGNIPGRINLTVQSWTTSQTLGLNLREELSRKNIPMLRGQFLVVRCYAHILNAAASDVTASVQSVIYKIRESIKFIKSCVSHEEMFAHIILQLQIPSNQTLCLDIKAQWNTTYLMLLAALDYKQAFTMLEKCNDNYNQAPSAVDWEKVEVACRYLKLLYDSANSIMATKDPTANIFFHEAWTIQREISNATDHQDSISSAIAKGMHEMFDKYWKDCNVVLAIAVVMDPRFKMKIVEFSYSKIYGLMKGAKYVKLVDDDIHELYNEYVRQPLPLTPAHVEQEVTGALPNDKNNIPTDPTSTGNLVSGFDIYLSEVAMSQIPKSELDQYLEEALVPRMLEFDILKWWKLNAVRYPTLSRMAQDVLAIPMSTVGRWSSVFAAGTEAKMLDDYQSSLHPETLEALFCAKDWLQHSSPAAP</sequence>
<keyword evidence="8" id="KW-0804">Transcription</keyword>
<evidence type="ECO:0000256" key="6">
    <source>
        <dbReference type="ARBA" id="ARBA00023015"/>
    </source>
</evidence>
<dbReference type="PANTHER" id="PTHR46481:SF10">
    <property type="entry name" value="ZINC FINGER BED DOMAIN-CONTAINING PROTEIN 39"/>
    <property type="match status" value="1"/>
</dbReference>
<reference evidence="13" key="1">
    <citation type="submission" date="2020-10" db="EMBL/GenBank/DDBJ databases">
        <authorList>
            <person name="Han B."/>
            <person name="Lu T."/>
            <person name="Zhao Q."/>
            <person name="Huang X."/>
            <person name="Zhao Y."/>
        </authorList>
    </citation>
    <scope>NUCLEOTIDE SEQUENCE</scope>
</reference>
<comment type="subunit">
    <text evidence="2">Homodimer.</text>
</comment>
<dbReference type="PROSITE" id="PS50808">
    <property type="entry name" value="ZF_BED"/>
    <property type="match status" value="1"/>
</dbReference>
<dbReference type="GO" id="GO:0005634">
    <property type="term" value="C:nucleus"/>
    <property type="evidence" value="ECO:0007669"/>
    <property type="project" value="UniProtKB-SubCell"/>
</dbReference>
<keyword evidence="3" id="KW-0479">Metal-binding</keyword>
<dbReference type="SUPFAM" id="SSF53098">
    <property type="entry name" value="Ribonuclease H-like"/>
    <property type="match status" value="1"/>
</dbReference>
<dbReference type="InterPro" id="IPR052035">
    <property type="entry name" value="ZnF_BED_domain_contain"/>
</dbReference>
<name>A0A811RDU1_9POAL</name>
<evidence type="ECO:0000256" key="7">
    <source>
        <dbReference type="ARBA" id="ARBA00023125"/>
    </source>
</evidence>
<gene>
    <name evidence="13" type="ORF">NCGR_LOCUS51459</name>
</gene>
<comment type="subcellular location">
    <subcellularLocation>
        <location evidence="1">Nucleus</location>
    </subcellularLocation>
</comment>
<keyword evidence="4 10" id="KW-0863">Zinc-finger</keyword>
<evidence type="ECO:0000259" key="12">
    <source>
        <dbReference type="PROSITE" id="PS50808"/>
    </source>
</evidence>
<dbReference type="AlphaFoldDB" id="A0A811RDU1"/>
<feature type="region of interest" description="Disordered" evidence="11">
    <location>
        <begin position="117"/>
        <end position="137"/>
    </location>
</feature>
<evidence type="ECO:0000256" key="1">
    <source>
        <dbReference type="ARBA" id="ARBA00004123"/>
    </source>
</evidence>
<dbReference type="PANTHER" id="PTHR46481">
    <property type="entry name" value="ZINC FINGER BED DOMAIN-CONTAINING PROTEIN 4"/>
    <property type="match status" value="1"/>
</dbReference>
<dbReference type="GO" id="GO:0008270">
    <property type="term" value="F:zinc ion binding"/>
    <property type="evidence" value="ECO:0007669"/>
    <property type="project" value="UniProtKB-KW"/>
</dbReference>
<dbReference type="GO" id="GO:0046983">
    <property type="term" value="F:protein dimerization activity"/>
    <property type="evidence" value="ECO:0007669"/>
    <property type="project" value="InterPro"/>
</dbReference>
<dbReference type="InterPro" id="IPR012337">
    <property type="entry name" value="RNaseH-like_sf"/>
</dbReference>
<keyword evidence="7" id="KW-0238">DNA-binding</keyword>
<keyword evidence="14" id="KW-1185">Reference proteome</keyword>
<keyword evidence="5" id="KW-0862">Zinc</keyword>
<organism evidence="13 14">
    <name type="scientific">Miscanthus lutarioriparius</name>
    <dbReference type="NCBI Taxonomy" id="422564"/>
    <lineage>
        <taxon>Eukaryota</taxon>
        <taxon>Viridiplantae</taxon>
        <taxon>Streptophyta</taxon>
        <taxon>Embryophyta</taxon>
        <taxon>Tracheophyta</taxon>
        <taxon>Spermatophyta</taxon>
        <taxon>Magnoliopsida</taxon>
        <taxon>Liliopsida</taxon>
        <taxon>Poales</taxon>
        <taxon>Poaceae</taxon>
        <taxon>PACMAD clade</taxon>
        <taxon>Panicoideae</taxon>
        <taxon>Andropogonodae</taxon>
        <taxon>Andropogoneae</taxon>
        <taxon>Saccharinae</taxon>
        <taxon>Miscanthus</taxon>
    </lineage>
</organism>
<accession>A0A811RDU1</accession>
<evidence type="ECO:0000256" key="10">
    <source>
        <dbReference type="PROSITE-ProRule" id="PRU00027"/>
    </source>
</evidence>
<evidence type="ECO:0000256" key="4">
    <source>
        <dbReference type="ARBA" id="ARBA00022771"/>
    </source>
</evidence>
<dbReference type="GO" id="GO:0009791">
    <property type="term" value="P:post-embryonic development"/>
    <property type="evidence" value="ECO:0007669"/>
    <property type="project" value="UniProtKB-ARBA"/>
</dbReference>
<proteinExistence type="predicted"/>
<dbReference type="InterPro" id="IPR003656">
    <property type="entry name" value="Znf_BED"/>
</dbReference>
<comment type="caution">
    <text evidence="13">The sequence shown here is derived from an EMBL/GenBank/DDBJ whole genome shotgun (WGS) entry which is preliminary data.</text>
</comment>
<dbReference type="Pfam" id="PF14372">
    <property type="entry name" value="hAT-like_RNase-H"/>
    <property type="match status" value="1"/>
</dbReference>
<evidence type="ECO:0000256" key="2">
    <source>
        <dbReference type="ARBA" id="ARBA00011738"/>
    </source>
</evidence>
<evidence type="ECO:0000313" key="13">
    <source>
        <dbReference type="EMBL" id="CAD6268154.1"/>
    </source>
</evidence>
<dbReference type="Proteomes" id="UP000604825">
    <property type="component" value="Unassembled WGS sequence"/>
</dbReference>
<dbReference type="InterPro" id="IPR025525">
    <property type="entry name" value="hAT-like_transposase_RNase-H"/>
</dbReference>
<keyword evidence="6" id="KW-0805">Transcription regulation</keyword>
<dbReference type="SMART" id="SM00614">
    <property type="entry name" value="ZnF_BED"/>
    <property type="match status" value="1"/>
</dbReference>
<feature type="domain" description="BED-type" evidence="12">
    <location>
        <begin position="134"/>
        <end position="185"/>
    </location>
</feature>
<evidence type="ECO:0000256" key="3">
    <source>
        <dbReference type="ARBA" id="ARBA00022723"/>
    </source>
</evidence>
<dbReference type="GO" id="GO:0003677">
    <property type="term" value="F:DNA binding"/>
    <property type="evidence" value="ECO:0007669"/>
    <property type="project" value="UniProtKB-KW"/>
</dbReference>
<dbReference type="EMBL" id="CAJGYO010000014">
    <property type="protein sequence ID" value="CAD6268154.1"/>
    <property type="molecule type" value="Genomic_DNA"/>
</dbReference>
<protein>
    <recommendedName>
        <fullName evidence="12">BED-type domain-containing protein</fullName>
    </recommendedName>
</protein>
<dbReference type="OrthoDB" id="2610923at2759"/>
<evidence type="ECO:0000256" key="8">
    <source>
        <dbReference type="ARBA" id="ARBA00023163"/>
    </source>
</evidence>
<keyword evidence="9" id="KW-0539">Nucleus</keyword>
<dbReference type="InterPro" id="IPR008906">
    <property type="entry name" value="HATC_C_dom"/>
</dbReference>